<dbReference type="RefSeq" id="WP_259124031.1">
    <property type="nucleotide sequence ID" value="NZ_JANUAE010000005.1"/>
</dbReference>
<evidence type="ECO:0000256" key="5">
    <source>
        <dbReference type="ARBA" id="ARBA00022960"/>
    </source>
</evidence>
<keyword evidence="6 8" id="KW-1133">Transmembrane helix</keyword>
<sequence length="155" mass="16658">MSRSARRLLAAVGVFGLQWLIVGRLRIYGAYPDAVLLFLGWYALREGRRRGTLAGAGLGLALDVAYGTWGIHMFVKALIGFLVGRFAVEEHTPLIIRPQQALLGSLVVALLHNGLFVALVALQTQATTGFLLYGLWLGSAGYTAAVGGIMALFAW</sequence>
<dbReference type="Proteomes" id="UP001155057">
    <property type="component" value="Unassembled WGS sequence"/>
</dbReference>
<name>A0A9X2Q5X4_9BACT</name>
<evidence type="ECO:0000313" key="9">
    <source>
        <dbReference type="EMBL" id="MCS3710046.1"/>
    </source>
</evidence>
<proteinExistence type="inferred from homology"/>
<evidence type="ECO:0000256" key="8">
    <source>
        <dbReference type="SAM" id="Phobius"/>
    </source>
</evidence>
<evidence type="ECO:0000256" key="7">
    <source>
        <dbReference type="ARBA" id="ARBA00023136"/>
    </source>
</evidence>
<protein>
    <submittedName>
        <fullName evidence="9">Rod shape-determining protein MreD</fullName>
    </submittedName>
</protein>
<dbReference type="GO" id="GO:0008360">
    <property type="term" value="P:regulation of cell shape"/>
    <property type="evidence" value="ECO:0007669"/>
    <property type="project" value="UniProtKB-KW"/>
</dbReference>
<feature type="transmembrane region" description="Helical" evidence="8">
    <location>
        <begin position="130"/>
        <end position="154"/>
    </location>
</feature>
<dbReference type="InterPro" id="IPR007227">
    <property type="entry name" value="Cell_shape_determining_MreD"/>
</dbReference>
<keyword evidence="5" id="KW-0133">Cell shape</keyword>
<dbReference type="AlphaFoldDB" id="A0A9X2Q5X4"/>
<keyword evidence="3" id="KW-1003">Cell membrane</keyword>
<dbReference type="Pfam" id="PF04093">
    <property type="entry name" value="MreD"/>
    <property type="match status" value="1"/>
</dbReference>
<organism evidence="9 10">
    <name type="scientific">Salinibacter ruber</name>
    <dbReference type="NCBI Taxonomy" id="146919"/>
    <lineage>
        <taxon>Bacteria</taxon>
        <taxon>Pseudomonadati</taxon>
        <taxon>Rhodothermota</taxon>
        <taxon>Rhodothermia</taxon>
        <taxon>Rhodothermales</taxon>
        <taxon>Salinibacteraceae</taxon>
        <taxon>Salinibacter</taxon>
    </lineage>
</organism>
<comment type="caution">
    <text evidence="9">The sequence shown here is derived from an EMBL/GenBank/DDBJ whole genome shotgun (WGS) entry which is preliminary data.</text>
</comment>
<evidence type="ECO:0000256" key="4">
    <source>
        <dbReference type="ARBA" id="ARBA00022692"/>
    </source>
</evidence>
<evidence type="ECO:0000256" key="2">
    <source>
        <dbReference type="ARBA" id="ARBA00007776"/>
    </source>
</evidence>
<comment type="similarity">
    <text evidence="2">Belongs to the MreD family.</text>
</comment>
<evidence type="ECO:0000256" key="1">
    <source>
        <dbReference type="ARBA" id="ARBA00004651"/>
    </source>
</evidence>
<evidence type="ECO:0000256" key="6">
    <source>
        <dbReference type="ARBA" id="ARBA00022989"/>
    </source>
</evidence>
<keyword evidence="4 8" id="KW-0812">Transmembrane</keyword>
<reference evidence="9" key="1">
    <citation type="submission" date="2022-08" db="EMBL/GenBank/DDBJ databases">
        <title>Genomic Encyclopedia of Type Strains, Phase V (KMG-V): Genome sequencing to study the core and pangenomes of soil and plant-associated prokaryotes.</title>
        <authorList>
            <person name="Whitman W."/>
        </authorList>
    </citation>
    <scope>NUCLEOTIDE SEQUENCE</scope>
    <source>
        <strain evidence="9">SP3049</strain>
    </source>
</reference>
<comment type="subcellular location">
    <subcellularLocation>
        <location evidence="1">Cell membrane</location>
        <topology evidence="1">Multi-pass membrane protein</topology>
    </subcellularLocation>
</comment>
<dbReference type="EMBL" id="JANUAE010000005">
    <property type="protein sequence ID" value="MCS3710046.1"/>
    <property type="molecule type" value="Genomic_DNA"/>
</dbReference>
<keyword evidence="7 8" id="KW-0472">Membrane</keyword>
<evidence type="ECO:0000313" key="10">
    <source>
        <dbReference type="Proteomes" id="UP001155057"/>
    </source>
</evidence>
<dbReference type="GO" id="GO:0005886">
    <property type="term" value="C:plasma membrane"/>
    <property type="evidence" value="ECO:0007669"/>
    <property type="project" value="UniProtKB-SubCell"/>
</dbReference>
<gene>
    <name evidence="9" type="ORF">GGP61_001650</name>
</gene>
<feature type="transmembrane region" description="Helical" evidence="8">
    <location>
        <begin position="100"/>
        <end position="124"/>
    </location>
</feature>
<accession>A0A9X2Q5X4</accession>
<dbReference type="NCBIfam" id="TIGR03426">
    <property type="entry name" value="shape_MreD"/>
    <property type="match status" value="1"/>
</dbReference>
<evidence type="ECO:0000256" key="3">
    <source>
        <dbReference type="ARBA" id="ARBA00022475"/>
    </source>
</evidence>